<dbReference type="AlphaFoldDB" id="A0AAV9ICR2"/>
<sequence>MGLCISKNAVDEQNTKQRDKTKTTLDKEDITLSTKKQEISNDIAEPGDNYSTTEKAPCSSKDEYSQTLSNITEDQKNQEEWKETQAKVRNVAGNIASLDVEQTCSNKQAMNASTKGTSDTSSKNYQSTANQPIEVNLTNHEKNHMAAESKLYKDNMAKKDNTTQKFGLRSGSGIETLANDATKTHVIKRVDGNSQVLETSDRDKTNNMAPTGNTEKEKTTEKTHVSTVQEKVRELELRLQSTRNASINLGANGISRNCRDPEAKIASPKRLSTLNPGNSRHQHSNSEVNVTNTTKEERICSAAKNTEFAVDAKSTENQVKNKRVRRNRDSLVRASTVFSSETLSNLIDMCSKERAEKSELQLGAITLEKEADEKSIEDSLIAKLKRTDSSPGVEDLSNEEAVKRWKYKNRQRKLRESRILWDTEEAIRGIRGSVLKAHASMKIFM</sequence>
<feature type="compositionally biased region" description="Basic and acidic residues" evidence="1">
    <location>
        <begin position="9"/>
        <end position="39"/>
    </location>
</feature>
<dbReference type="Proteomes" id="UP001300502">
    <property type="component" value="Unassembled WGS sequence"/>
</dbReference>
<reference evidence="2 3" key="1">
    <citation type="submission" date="2022-07" db="EMBL/GenBank/DDBJ databases">
        <title>Genome-wide signatures of adaptation to extreme environments.</title>
        <authorList>
            <person name="Cho C.H."/>
            <person name="Yoon H.S."/>
        </authorList>
    </citation>
    <scope>NUCLEOTIDE SEQUENCE [LARGE SCALE GENOMIC DNA]</scope>
    <source>
        <strain evidence="2 3">108.79 E11</strain>
    </source>
</reference>
<proteinExistence type="predicted"/>
<feature type="region of interest" description="Disordered" evidence="1">
    <location>
        <begin position="1"/>
        <end position="83"/>
    </location>
</feature>
<protein>
    <submittedName>
        <fullName evidence="2">Uncharacterized protein</fullName>
    </submittedName>
</protein>
<evidence type="ECO:0000313" key="2">
    <source>
        <dbReference type="EMBL" id="KAK4525204.1"/>
    </source>
</evidence>
<comment type="caution">
    <text evidence="2">The sequence shown here is derived from an EMBL/GenBank/DDBJ whole genome shotgun (WGS) entry which is preliminary data.</text>
</comment>
<feature type="region of interest" description="Disordered" evidence="1">
    <location>
        <begin position="269"/>
        <end position="293"/>
    </location>
</feature>
<feature type="compositionally biased region" description="Basic and acidic residues" evidence="1">
    <location>
        <begin position="214"/>
        <end position="229"/>
    </location>
</feature>
<evidence type="ECO:0000256" key="1">
    <source>
        <dbReference type="SAM" id="MobiDB-lite"/>
    </source>
</evidence>
<keyword evidence="3" id="KW-1185">Reference proteome</keyword>
<feature type="compositionally biased region" description="Basic and acidic residues" evidence="1">
    <location>
        <begin position="73"/>
        <end position="83"/>
    </location>
</feature>
<feature type="region of interest" description="Disordered" evidence="1">
    <location>
        <begin position="107"/>
        <end position="126"/>
    </location>
</feature>
<name>A0AAV9ICR2_9RHOD</name>
<gene>
    <name evidence="2" type="ORF">GAYE_SCF08G3110</name>
</gene>
<dbReference type="EMBL" id="JANCYU010000028">
    <property type="protein sequence ID" value="KAK4525204.1"/>
    <property type="molecule type" value="Genomic_DNA"/>
</dbReference>
<accession>A0AAV9ICR2</accession>
<feature type="compositionally biased region" description="Polar residues" evidence="1">
    <location>
        <begin position="270"/>
        <end position="293"/>
    </location>
</feature>
<feature type="region of interest" description="Disordered" evidence="1">
    <location>
        <begin position="190"/>
        <end position="229"/>
    </location>
</feature>
<evidence type="ECO:0000313" key="3">
    <source>
        <dbReference type="Proteomes" id="UP001300502"/>
    </source>
</evidence>
<organism evidence="2 3">
    <name type="scientific">Galdieria yellowstonensis</name>
    <dbReference type="NCBI Taxonomy" id="3028027"/>
    <lineage>
        <taxon>Eukaryota</taxon>
        <taxon>Rhodophyta</taxon>
        <taxon>Bangiophyceae</taxon>
        <taxon>Galdieriales</taxon>
        <taxon>Galdieriaceae</taxon>
        <taxon>Galdieria</taxon>
    </lineage>
</organism>